<keyword evidence="1" id="KW-0472">Membrane</keyword>
<evidence type="ECO:0000256" key="1">
    <source>
        <dbReference type="SAM" id="Phobius"/>
    </source>
</evidence>
<feature type="transmembrane region" description="Helical" evidence="1">
    <location>
        <begin position="57"/>
        <end position="78"/>
    </location>
</feature>
<accession>A0A6P1DRR0</accession>
<comment type="caution">
    <text evidence="2">The sequence shown here is derived from an EMBL/GenBank/DDBJ whole genome shotgun (WGS) entry which is preliminary data.</text>
</comment>
<reference evidence="3" key="1">
    <citation type="journal article" date="2020" name="Microbiol. Resour. Announc.">
        <title>Draft Genome Sequences of Thiorhodococcus mannitoliphagus and Thiorhodococcus minor, Purple Sulfur Photosynthetic Bacteria in the Gammaproteobacterial Family Chromatiaceae.</title>
        <authorList>
            <person name="Aviles F.A."/>
            <person name="Meyer T.E."/>
            <person name="Kyndt J.A."/>
        </authorList>
    </citation>
    <scope>NUCLEOTIDE SEQUENCE [LARGE SCALE GENOMIC DNA]</scope>
    <source>
        <strain evidence="3">DSM 18266</strain>
    </source>
</reference>
<dbReference type="Pfam" id="PF08592">
    <property type="entry name" value="Anthrone_oxy"/>
    <property type="match status" value="1"/>
</dbReference>
<dbReference type="InterPro" id="IPR013901">
    <property type="entry name" value="Anthrone_oxy"/>
</dbReference>
<sequence length="157" mass="16407">MSVLAPVLAILCALGAATVAGVFFTFSTFTMTGLKRLSAAHGMVAMQAINAAAPSPVFMLLLFGTGAACLALGAHAGLNLDQPGAALRVIAAALYIAGVVLLTLGYHVPRNRILAGLDPDSSEGAAYWARYQREWVRMNHVRTVAPLFSALLLILSL</sequence>
<dbReference type="AlphaFoldDB" id="A0A6P1DRR0"/>
<reference evidence="2 3" key="2">
    <citation type="submission" date="2020-02" db="EMBL/GenBank/DDBJ databases">
        <title>Genome sequences of Thiorhodococcus mannitoliphagus and Thiorhodococcus minor, purple sulfur photosynthetic bacteria in the gammaproteobacterial family, Chromatiaceae.</title>
        <authorList>
            <person name="Aviles F.A."/>
            <person name="Meyer T.E."/>
            <person name="Kyndt J.A."/>
        </authorList>
    </citation>
    <scope>NUCLEOTIDE SEQUENCE [LARGE SCALE GENOMIC DNA]</scope>
    <source>
        <strain evidence="2 3">DSM 18266</strain>
    </source>
</reference>
<gene>
    <name evidence="2" type="ORF">G3480_11590</name>
</gene>
<protein>
    <submittedName>
        <fullName evidence="2">DUF1772 domain-containing protein</fullName>
    </submittedName>
</protein>
<dbReference type="Proteomes" id="UP000471640">
    <property type="component" value="Unassembled WGS sequence"/>
</dbReference>
<keyword evidence="1" id="KW-1133">Transmembrane helix</keyword>
<evidence type="ECO:0000313" key="2">
    <source>
        <dbReference type="EMBL" id="NEX20947.1"/>
    </source>
</evidence>
<dbReference type="RefSeq" id="WP_164654053.1">
    <property type="nucleotide sequence ID" value="NZ_JAAIJR010000040.1"/>
</dbReference>
<dbReference type="EMBL" id="JAAIJR010000040">
    <property type="protein sequence ID" value="NEX20947.1"/>
    <property type="molecule type" value="Genomic_DNA"/>
</dbReference>
<name>A0A6P1DRR0_9GAMM</name>
<evidence type="ECO:0000313" key="3">
    <source>
        <dbReference type="Proteomes" id="UP000471640"/>
    </source>
</evidence>
<keyword evidence="1" id="KW-0812">Transmembrane</keyword>
<feature type="transmembrane region" description="Helical" evidence="1">
    <location>
        <begin position="85"/>
        <end position="108"/>
    </location>
</feature>
<keyword evidence="3" id="KW-1185">Reference proteome</keyword>
<organism evidence="2 3">
    <name type="scientific">Thiorhodococcus mannitoliphagus</name>
    <dbReference type="NCBI Taxonomy" id="329406"/>
    <lineage>
        <taxon>Bacteria</taxon>
        <taxon>Pseudomonadati</taxon>
        <taxon>Pseudomonadota</taxon>
        <taxon>Gammaproteobacteria</taxon>
        <taxon>Chromatiales</taxon>
        <taxon>Chromatiaceae</taxon>
        <taxon>Thiorhodococcus</taxon>
    </lineage>
</organism>
<proteinExistence type="predicted"/>